<sequence length="87" mass="9090">MPSPNRPVLLAGGVTLLVVGVALLGWGASHLWTRIDIPGARPRFVDIGAFLGGFLVAGGGLHLLLLWRDASRAGARPGAPLEDRVDD</sequence>
<organism evidence="2 3">
    <name type="scientific">Nocardioides gansuensis</name>
    <dbReference type="NCBI Taxonomy" id="2138300"/>
    <lineage>
        <taxon>Bacteria</taxon>
        <taxon>Bacillati</taxon>
        <taxon>Actinomycetota</taxon>
        <taxon>Actinomycetes</taxon>
        <taxon>Propionibacteriales</taxon>
        <taxon>Nocardioidaceae</taxon>
        <taxon>Nocardioides</taxon>
    </lineage>
</organism>
<feature type="transmembrane region" description="Helical" evidence="1">
    <location>
        <begin position="47"/>
        <end position="67"/>
    </location>
</feature>
<proteinExistence type="predicted"/>
<evidence type="ECO:0000256" key="1">
    <source>
        <dbReference type="SAM" id="Phobius"/>
    </source>
</evidence>
<accession>A0A2T8F681</accession>
<keyword evidence="1" id="KW-1133">Transmembrane helix</keyword>
<keyword evidence="1" id="KW-0472">Membrane</keyword>
<reference evidence="2 3" key="1">
    <citation type="submission" date="2018-04" db="EMBL/GenBank/DDBJ databases">
        <title>Genome of Nocardioides gansuensis WSJ-1.</title>
        <authorList>
            <person name="Wu S."/>
            <person name="Wang G."/>
        </authorList>
    </citation>
    <scope>NUCLEOTIDE SEQUENCE [LARGE SCALE GENOMIC DNA]</scope>
    <source>
        <strain evidence="2 3">WSJ-1</strain>
    </source>
</reference>
<evidence type="ECO:0000313" key="2">
    <source>
        <dbReference type="EMBL" id="PVG81226.1"/>
    </source>
</evidence>
<dbReference type="EMBL" id="QDGZ01000009">
    <property type="protein sequence ID" value="PVG81226.1"/>
    <property type="molecule type" value="Genomic_DNA"/>
</dbReference>
<dbReference type="AlphaFoldDB" id="A0A2T8F681"/>
<protein>
    <submittedName>
        <fullName evidence="2">Uncharacterized protein</fullName>
    </submittedName>
</protein>
<keyword evidence="1" id="KW-0812">Transmembrane</keyword>
<dbReference type="Proteomes" id="UP000246018">
    <property type="component" value="Unassembled WGS sequence"/>
</dbReference>
<evidence type="ECO:0000313" key="3">
    <source>
        <dbReference type="Proteomes" id="UP000246018"/>
    </source>
</evidence>
<dbReference type="RefSeq" id="WP_116573843.1">
    <property type="nucleotide sequence ID" value="NZ_QDGZ01000009.1"/>
</dbReference>
<keyword evidence="3" id="KW-1185">Reference proteome</keyword>
<name>A0A2T8F681_9ACTN</name>
<comment type="caution">
    <text evidence="2">The sequence shown here is derived from an EMBL/GenBank/DDBJ whole genome shotgun (WGS) entry which is preliminary data.</text>
</comment>
<feature type="transmembrane region" description="Helical" evidence="1">
    <location>
        <begin position="7"/>
        <end position="27"/>
    </location>
</feature>
<gene>
    <name evidence="2" type="ORF">DDE18_18945</name>
</gene>